<comment type="function">
    <text evidence="5">Part of a binding-protein-dependent transport system for aliphatic sulfonates. Putative binding protein.</text>
</comment>
<dbReference type="InterPro" id="IPR001638">
    <property type="entry name" value="Solute-binding_3/MltF_N"/>
</dbReference>
<protein>
    <recommendedName>
        <fullName evidence="6">Putative aliphatic sulfonates-binding protein</fullName>
    </recommendedName>
</protein>
<dbReference type="NCBIfam" id="NF008588">
    <property type="entry name" value="PRK11553.1"/>
    <property type="match status" value="1"/>
</dbReference>
<evidence type="ECO:0000256" key="3">
    <source>
        <dbReference type="ARBA" id="ARBA00022448"/>
    </source>
</evidence>
<dbReference type="CDD" id="cd13557">
    <property type="entry name" value="PBP2_SsuA"/>
    <property type="match status" value="1"/>
</dbReference>
<dbReference type="Gene3D" id="3.40.190.10">
    <property type="entry name" value="Periplasmic binding protein-like II"/>
    <property type="match status" value="2"/>
</dbReference>
<dbReference type="FunFam" id="3.40.190.10:FF:000050">
    <property type="entry name" value="Sulfonate ABC transporter substrate-binding protein"/>
    <property type="match status" value="1"/>
</dbReference>
<dbReference type="PANTHER" id="PTHR30024:SF42">
    <property type="entry name" value="ALIPHATIC SULFONATES-BINDING PROTEIN-RELATED"/>
    <property type="match status" value="1"/>
</dbReference>
<feature type="signal peptide" evidence="7">
    <location>
        <begin position="1"/>
        <end position="21"/>
    </location>
</feature>
<feature type="chain" id="PRO_5009269197" description="Putative aliphatic sulfonates-binding protein" evidence="7">
    <location>
        <begin position="22"/>
        <end position="317"/>
    </location>
</feature>
<dbReference type="GO" id="GO:0042597">
    <property type="term" value="C:periplasmic space"/>
    <property type="evidence" value="ECO:0007669"/>
    <property type="project" value="UniProtKB-SubCell"/>
</dbReference>
<dbReference type="InterPro" id="IPR010067">
    <property type="entry name" value="ABC_SsuA_sub-bd"/>
</dbReference>
<keyword evidence="10" id="KW-1185">Reference proteome</keyword>
<organism evidence="9 10">
    <name type="scientific">Bradyrhizobium canariense</name>
    <dbReference type="NCBI Taxonomy" id="255045"/>
    <lineage>
        <taxon>Bacteria</taxon>
        <taxon>Pseudomonadati</taxon>
        <taxon>Pseudomonadota</taxon>
        <taxon>Alphaproteobacteria</taxon>
        <taxon>Hyphomicrobiales</taxon>
        <taxon>Nitrobacteraceae</taxon>
        <taxon>Bradyrhizobium</taxon>
    </lineage>
</organism>
<evidence type="ECO:0000256" key="1">
    <source>
        <dbReference type="ARBA" id="ARBA00004418"/>
    </source>
</evidence>
<dbReference type="Proteomes" id="UP000243904">
    <property type="component" value="Chromosome I"/>
</dbReference>
<keyword evidence="4 7" id="KW-0732">Signal</keyword>
<dbReference type="NCBIfam" id="TIGR01728">
    <property type="entry name" value="SsuA_fam"/>
    <property type="match status" value="1"/>
</dbReference>
<dbReference type="PANTHER" id="PTHR30024">
    <property type="entry name" value="ALIPHATIC SULFONATES-BINDING PROTEIN-RELATED"/>
    <property type="match status" value="1"/>
</dbReference>
<evidence type="ECO:0000256" key="7">
    <source>
        <dbReference type="SAM" id="SignalP"/>
    </source>
</evidence>
<reference evidence="10" key="1">
    <citation type="submission" date="2016-10" db="EMBL/GenBank/DDBJ databases">
        <authorList>
            <person name="Varghese N."/>
            <person name="Submissions S."/>
        </authorList>
    </citation>
    <scope>NUCLEOTIDE SEQUENCE [LARGE SCALE GENOMIC DNA]</scope>
    <source>
        <strain evidence="10">GAS369</strain>
    </source>
</reference>
<comment type="similarity">
    <text evidence="2">Belongs to the bacterial solute-binding protein SsuA/TauA family.</text>
</comment>
<comment type="subcellular location">
    <subcellularLocation>
        <location evidence="1">Periplasm</location>
    </subcellularLocation>
</comment>
<dbReference type="EMBL" id="LT629750">
    <property type="protein sequence ID" value="SDT49572.1"/>
    <property type="molecule type" value="Genomic_DNA"/>
</dbReference>
<dbReference type="GO" id="GO:0016020">
    <property type="term" value="C:membrane"/>
    <property type="evidence" value="ECO:0007669"/>
    <property type="project" value="InterPro"/>
</dbReference>
<keyword evidence="3" id="KW-0813">Transport</keyword>
<evidence type="ECO:0000256" key="6">
    <source>
        <dbReference type="ARBA" id="ARBA00070228"/>
    </source>
</evidence>
<evidence type="ECO:0000256" key="2">
    <source>
        <dbReference type="ARBA" id="ARBA00010742"/>
    </source>
</evidence>
<proteinExistence type="inferred from homology"/>
<name>A0A1H2AUS8_9BRAD</name>
<evidence type="ECO:0000313" key="9">
    <source>
        <dbReference type="EMBL" id="SDT49572.1"/>
    </source>
</evidence>
<dbReference type="InterPro" id="IPR015168">
    <property type="entry name" value="SsuA/THI5"/>
</dbReference>
<evidence type="ECO:0000259" key="8">
    <source>
        <dbReference type="SMART" id="SM00062"/>
    </source>
</evidence>
<dbReference type="SMART" id="SM00062">
    <property type="entry name" value="PBPb"/>
    <property type="match status" value="1"/>
</dbReference>
<accession>A0A1H2AUS8</accession>
<dbReference type="GO" id="GO:0042626">
    <property type="term" value="F:ATPase-coupled transmembrane transporter activity"/>
    <property type="evidence" value="ECO:0007669"/>
    <property type="project" value="InterPro"/>
</dbReference>
<evidence type="ECO:0000256" key="4">
    <source>
        <dbReference type="ARBA" id="ARBA00022729"/>
    </source>
</evidence>
<dbReference type="Pfam" id="PF09084">
    <property type="entry name" value="NMT1"/>
    <property type="match status" value="1"/>
</dbReference>
<evidence type="ECO:0000256" key="5">
    <source>
        <dbReference type="ARBA" id="ARBA00055538"/>
    </source>
</evidence>
<evidence type="ECO:0000313" key="10">
    <source>
        <dbReference type="Proteomes" id="UP000243904"/>
    </source>
</evidence>
<dbReference type="AlphaFoldDB" id="A0A1H2AUS8"/>
<dbReference type="RefSeq" id="WP_146690204.1">
    <property type="nucleotide sequence ID" value="NZ_LT629750.1"/>
</dbReference>
<gene>
    <name evidence="9" type="ORF">SAMN05444158_6489</name>
</gene>
<dbReference type="SUPFAM" id="SSF53850">
    <property type="entry name" value="Periplasmic binding protein-like II"/>
    <property type="match status" value="1"/>
</dbReference>
<sequence length="317" mass="34257">MMRWFKKVIAVAVLSMSTALAGVGATYGQDKVVRIGYQKYGKLVLLKSKGTLEPRLKALGYDVKWTEFQFGPPLLEAINVGAIDFGNTGETPPVFAQAAGAPIRYVAYEPPAQKGEAILVQKDSPLKSVADLKGKKVAVAKGSNAHYLLVKALEKAGIKYEDITPVYLAPADARAAFETGAVDAWSIWDPYQSAAETTLGAKTLTDATGLVPNTQFYLSSQKFIETEPKVLDTVLDELRGVDAWAQADIHAVAEQLSPSVGLPAPVLEVALKRQSYGIKPIDDQVLVDQQKLADTLYRLKLVPIQVRVSDIARKSGS</sequence>
<feature type="domain" description="Solute-binding protein family 3/N-terminal" evidence="8">
    <location>
        <begin position="32"/>
        <end position="248"/>
    </location>
</feature>